<feature type="compositionally biased region" description="Basic and acidic residues" evidence="1">
    <location>
        <begin position="151"/>
        <end position="166"/>
    </location>
</feature>
<evidence type="ECO:0000313" key="5">
    <source>
        <dbReference type="Proteomes" id="UP000265816"/>
    </source>
</evidence>
<sequence length="166" mass="18928">MKRVCLLILASLTLLLAGGCGGDKTKNKVEEKPQFLDVVLTVNPEKAMPGEEVTFEATITYGDEEVTDADDVKFEVWRANNDKHEKFQVKHSEKGKYRLNKTFMEEGTYYIISHVTARDMHNMPKKEFVVGKSSKPEEDHHDSNADMNELDDAKKKNEEKHDSTSH</sequence>
<organism evidence="4 5">
    <name type="scientific">Mesobacillus zeae</name>
    <dbReference type="NCBI Taxonomy" id="1917180"/>
    <lineage>
        <taxon>Bacteria</taxon>
        <taxon>Bacillati</taxon>
        <taxon>Bacillota</taxon>
        <taxon>Bacilli</taxon>
        <taxon>Bacillales</taxon>
        <taxon>Bacillaceae</taxon>
        <taxon>Mesobacillus</taxon>
    </lineage>
</organism>
<dbReference type="Proteomes" id="UP000265816">
    <property type="component" value="Unassembled WGS sequence"/>
</dbReference>
<accession>A0A398B7L1</accession>
<evidence type="ECO:0000259" key="3">
    <source>
        <dbReference type="Pfam" id="PF13115"/>
    </source>
</evidence>
<dbReference type="RefSeq" id="WP_119112374.1">
    <property type="nucleotide sequence ID" value="NZ_CBCSEO010000002.1"/>
</dbReference>
<protein>
    <recommendedName>
        <fullName evidence="3">YtkA-like domain-containing protein</fullName>
    </recommendedName>
</protein>
<keyword evidence="2" id="KW-0732">Signal</keyword>
<evidence type="ECO:0000256" key="2">
    <source>
        <dbReference type="SAM" id="SignalP"/>
    </source>
</evidence>
<comment type="caution">
    <text evidence="4">The sequence shown here is derived from an EMBL/GenBank/DDBJ whole genome shotgun (WGS) entry which is preliminary data.</text>
</comment>
<name>A0A398B7L1_9BACI</name>
<feature type="chain" id="PRO_5038567110" description="YtkA-like domain-containing protein" evidence="2">
    <location>
        <begin position="18"/>
        <end position="166"/>
    </location>
</feature>
<feature type="region of interest" description="Disordered" evidence="1">
    <location>
        <begin position="126"/>
        <end position="166"/>
    </location>
</feature>
<feature type="signal peptide" evidence="2">
    <location>
        <begin position="1"/>
        <end position="17"/>
    </location>
</feature>
<dbReference type="InterPro" id="IPR032693">
    <property type="entry name" value="YtkA-like_dom"/>
</dbReference>
<dbReference type="PROSITE" id="PS51257">
    <property type="entry name" value="PROKAR_LIPOPROTEIN"/>
    <property type="match status" value="1"/>
</dbReference>
<reference evidence="4 5" key="1">
    <citation type="submission" date="2018-08" db="EMBL/GenBank/DDBJ databases">
        <title>Bacillus jemisoniae sp. nov., Bacillus chryseoplanitiae sp. nov., Bacillus resnikiae sp. nov., and Bacillus frankliniae sp. nov., isolated from Viking spacecraft and associated surfaces.</title>
        <authorList>
            <person name="Seuylemezian A."/>
            <person name="Vaishampayan P."/>
        </authorList>
    </citation>
    <scope>NUCLEOTIDE SEQUENCE [LARGE SCALE GENOMIC DNA]</scope>
    <source>
        <strain evidence="4 5">JJ-247</strain>
    </source>
</reference>
<dbReference type="OrthoDB" id="2679563at2"/>
<keyword evidence="5" id="KW-1185">Reference proteome</keyword>
<proteinExistence type="predicted"/>
<evidence type="ECO:0000313" key="4">
    <source>
        <dbReference type="EMBL" id="RID85521.1"/>
    </source>
</evidence>
<dbReference type="Pfam" id="PF13115">
    <property type="entry name" value="YtkA"/>
    <property type="match status" value="1"/>
</dbReference>
<dbReference type="EMBL" id="QWVT01000015">
    <property type="protein sequence ID" value="RID85521.1"/>
    <property type="molecule type" value="Genomic_DNA"/>
</dbReference>
<gene>
    <name evidence="4" type="ORF">D1970_08070</name>
</gene>
<feature type="compositionally biased region" description="Basic and acidic residues" evidence="1">
    <location>
        <begin position="126"/>
        <end position="144"/>
    </location>
</feature>
<dbReference type="AlphaFoldDB" id="A0A398B7L1"/>
<feature type="domain" description="YtkA-like" evidence="3">
    <location>
        <begin position="32"/>
        <end position="114"/>
    </location>
</feature>
<evidence type="ECO:0000256" key="1">
    <source>
        <dbReference type="SAM" id="MobiDB-lite"/>
    </source>
</evidence>